<evidence type="ECO:0000313" key="2">
    <source>
        <dbReference type="EMBL" id="TDM04683.1"/>
    </source>
</evidence>
<dbReference type="Proteomes" id="UP000295280">
    <property type="component" value="Unassembled WGS sequence"/>
</dbReference>
<keyword evidence="1" id="KW-1133">Transmembrane helix</keyword>
<keyword evidence="3" id="KW-1185">Reference proteome</keyword>
<comment type="caution">
    <text evidence="2">The sequence shown here is derived from an EMBL/GenBank/DDBJ whole genome shotgun (WGS) entry which is preliminary data.</text>
</comment>
<dbReference type="AlphaFoldDB" id="A0A9Q8CL80"/>
<sequence>MPKIITYISLLISILILLLFIFFQNDKDETVKINPDKETILYVFGHGFNKSGKIVRMDDDKVVKESKLYRENLNALKSRGNRHYLWSGHNKKLVEIDSSLNLKEKTNKKDDILFFDKKEDIEVIAYNIDTTKTTVEIKDGNQKITKNFPPLVVKSLITDKKIYLYSDNMINNLAAVYVYDREKENFEEITLHHINASEMKLVNDKLVLTTENELTVINTTTKDVKYYPLKNHQLLLNISDINKEMYITYAEEGQLGVMKVSEQGNVKLDRSMPFRYYDSKVVGNKLYAIDIDEDKKLEYTMNIIDIEQWKVIKKYRIPHQENNLTDFEVINKASNE</sequence>
<evidence type="ECO:0000256" key="1">
    <source>
        <dbReference type="SAM" id="Phobius"/>
    </source>
</evidence>
<protein>
    <submittedName>
        <fullName evidence="2">Uncharacterized protein</fullName>
    </submittedName>
</protein>
<dbReference type="RefSeq" id="WP_133417542.1">
    <property type="nucleotide sequence ID" value="NZ_SCWD01000001.1"/>
</dbReference>
<reference evidence="2 3" key="1">
    <citation type="submission" date="2019-01" db="EMBL/GenBank/DDBJ databases">
        <title>Draft genome sequences of the type strains of six Macrococcus species.</title>
        <authorList>
            <person name="Mazhar S."/>
            <person name="Altermann E."/>
            <person name="Hill C."/>
            <person name="Mcauliffe O."/>
        </authorList>
    </citation>
    <scope>NUCLEOTIDE SEQUENCE [LARGE SCALE GENOMIC DNA]</scope>
    <source>
        <strain evidence="2 3">ATCC 51828</strain>
    </source>
</reference>
<name>A0A9Q8CL80_9STAP</name>
<gene>
    <name evidence="2" type="ORF">ERX40_05850</name>
</gene>
<feature type="transmembrane region" description="Helical" evidence="1">
    <location>
        <begin position="6"/>
        <end position="23"/>
    </location>
</feature>
<accession>A0A9Q8CL80</accession>
<organism evidence="2 3">
    <name type="scientific">Macrococcus carouselicus</name>
    <dbReference type="NCBI Taxonomy" id="69969"/>
    <lineage>
        <taxon>Bacteria</taxon>
        <taxon>Bacillati</taxon>
        <taxon>Bacillota</taxon>
        <taxon>Bacilli</taxon>
        <taxon>Bacillales</taxon>
        <taxon>Staphylococcaceae</taxon>
        <taxon>Macrococcus</taxon>
    </lineage>
</organism>
<keyword evidence="1" id="KW-0472">Membrane</keyword>
<evidence type="ECO:0000313" key="3">
    <source>
        <dbReference type="Proteomes" id="UP000295280"/>
    </source>
</evidence>
<dbReference type="SUPFAM" id="SSF82171">
    <property type="entry name" value="DPP6 N-terminal domain-like"/>
    <property type="match status" value="1"/>
</dbReference>
<dbReference type="EMBL" id="SCWD01000001">
    <property type="protein sequence ID" value="TDM04683.1"/>
    <property type="molecule type" value="Genomic_DNA"/>
</dbReference>
<proteinExistence type="predicted"/>
<keyword evidence="1" id="KW-0812">Transmembrane</keyword>